<feature type="region of interest" description="Disordered" evidence="6">
    <location>
        <begin position="1"/>
        <end position="42"/>
    </location>
</feature>
<comment type="similarity">
    <text evidence="1">Belongs to the SPT5 family.</text>
</comment>
<accession>A0A067S3I4</accession>
<dbReference type="STRING" id="685588.A0A067S3I4"/>
<evidence type="ECO:0000313" key="8">
    <source>
        <dbReference type="EMBL" id="KDR65366.1"/>
    </source>
</evidence>
<evidence type="ECO:0000256" key="1">
    <source>
        <dbReference type="ARBA" id="ARBA00006956"/>
    </source>
</evidence>
<dbReference type="PANTHER" id="PTHR11125:SF7">
    <property type="entry name" value="TRANSCRIPTION ELONGATION FACTOR SPT5"/>
    <property type="match status" value="1"/>
</dbReference>
<feature type="domain" description="KOW" evidence="7">
    <location>
        <begin position="327"/>
        <end position="354"/>
    </location>
</feature>
<organism evidence="8 9">
    <name type="scientific">Galerina marginata (strain CBS 339.88)</name>
    <dbReference type="NCBI Taxonomy" id="685588"/>
    <lineage>
        <taxon>Eukaryota</taxon>
        <taxon>Fungi</taxon>
        <taxon>Dikarya</taxon>
        <taxon>Basidiomycota</taxon>
        <taxon>Agaricomycotina</taxon>
        <taxon>Agaricomycetes</taxon>
        <taxon>Agaricomycetidae</taxon>
        <taxon>Agaricales</taxon>
        <taxon>Agaricineae</taxon>
        <taxon>Strophariaceae</taxon>
        <taxon>Galerina</taxon>
    </lineage>
</organism>
<dbReference type="Proteomes" id="UP000027222">
    <property type="component" value="Unassembled WGS sequence"/>
</dbReference>
<dbReference type="GO" id="GO:0032784">
    <property type="term" value="P:regulation of DNA-templated transcription elongation"/>
    <property type="evidence" value="ECO:0007669"/>
    <property type="project" value="InterPro"/>
</dbReference>
<feature type="compositionally biased region" description="Polar residues" evidence="6">
    <location>
        <begin position="548"/>
        <end position="558"/>
    </location>
</feature>
<dbReference type="Gene3D" id="3.30.70.940">
    <property type="entry name" value="NusG, N-terminal domain"/>
    <property type="match status" value="1"/>
</dbReference>
<dbReference type="Gene3D" id="2.30.30.30">
    <property type="match status" value="1"/>
</dbReference>
<comment type="function">
    <text evidence="3">The SPT4-SPT5 complex mediates both activation and inhibition of transcription elongation, and plays a role in pre-mRNA processing. This complex seems to be important for the stability of the RNA polymerase II elongation machinery on the chromatin template but not for the inherent ability of this machinery to translocate down the gene.</text>
</comment>
<dbReference type="AlphaFoldDB" id="A0A067S3I4"/>
<evidence type="ECO:0000256" key="6">
    <source>
        <dbReference type="SAM" id="MobiDB-lite"/>
    </source>
</evidence>
<dbReference type="GO" id="GO:0032044">
    <property type="term" value="C:DSIF complex"/>
    <property type="evidence" value="ECO:0007669"/>
    <property type="project" value="TreeGrafter"/>
</dbReference>
<evidence type="ECO:0000259" key="7">
    <source>
        <dbReference type="SMART" id="SM00739"/>
    </source>
</evidence>
<dbReference type="InterPro" id="IPR005824">
    <property type="entry name" value="KOW"/>
</dbReference>
<evidence type="ECO:0000256" key="4">
    <source>
        <dbReference type="ARBA" id="ARBA00029865"/>
    </source>
</evidence>
<evidence type="ECO:0000256" key="2">
    <source>
        <dbReference type="ARBA" id="ARBA00023163"/>
    </source>
</evidence>
<evidence type="ECO:0000256" key="3">
    <source>
        <dbReference type="ARBA" id="ARBA00024691"/>
    </source>
</evidence>
<dbReference type="InterPro" id="IPR008991">
    <property type="entry name" value="Translation_prot_SH3-like_sf"/>
</dbReference>
<reference evidence="9" key="1">
    <citation type="journal article" date="2014" name="Proc. Natl. Acad. Sci. U.S.A.">
        <title>Extensive sampling of basidiomycete genomes demonstrates inadequacy of the white-rot/brown-rot paradigm for wood decay fungi.</title>
        <authorList>
            <person name="Riley R."/>
            <person name="Salamov A.A."/>
            <person name="Brown D.W."/>
            <person name="Nagy L.G."/>
            <person name="Floudas D."/>
            <person name="Held B.W."/>
            <person name="Levasseur A."/>
            <person name="Lombard V."/>
            <person name="Morin E."/>
            <person name="Otillar R."/>
            <person name="Lindquist E.A."/>
            <person name="Sun H."/>
            <person name="LaButti K.M."/>
            <person name="Schmutz J."/>
            <person name="Jabbour D."/>
            <person name="Luo H."/>
            <person name="Baker S.E."/>
            <person name="Pisabarro A.G."/>
            <person name="Walton J.D."/>
            <person name="Blanchette R.A."/>
            <person name="Henrissat B."/>
            <person name="Martin F."/>
            <person name="Cullen D."/>
            <person name="Hibbett D.S."/>
            <person name="Grigoriev I.V."/>
        </authorList>
    </citation>
    <scope>NUCLEOTIDE SEQUENCE [LARGE SCALE GENOMIC DNA]</scope>
    <source>
        <strain evidence="9">CBS 339.88</strain>
    </source>
</reference>
<feature type="compositionally biased region" description="Acidic residues" evidence="6">
    <location>
        <begin position="21"/>
        <end position="36"/>
    </location>
</feature>
<dbReference type="PANTHER" id="PTHR11125">
    <property type="entry name" value="SUPPRESSOR OF TY 5"/>
    <property type="match status" value="1"/>
</dbReference>
<dbReference type="GO" id="GO:0006368">
    <property type="term" value="P:transcription elongation by RNA polymerase II"/>
    <property type="evidence" value="ECO:0007669"/>
    <property type="project" value="TreeGrafter"/>
</dbReference>
<dbReference type="SMART" id="SM00739">
    <property type="entry name" value="KOW"/>
    <property type="match status" value="2"/>
</dbReference>
<protein>
    <recommendedName>
        <fullName evidence="4">Chromatin elongation factor SPT5</fullName>
    </recommendedName>
    <alternativeName>
        <fullName evidence="5">Chromatin elongation factor spt5</fullName>
    </alternativeName>
</protein>
<name>A0A067S3I4_GALM3</name>
<proteinExistence type="inferred from homology"/>
<dbReference type="EMBL" id="KL142453">
    <property type="protein sequence ID" value="KDR65366.1"/>
    <property type="molecule type" value="Genomic_DNA"/>
</dbReference>
<dbReference type="InterPro" id="IPR039659">
    <property type="entry name" value="SPT5"/>
</dbReference>
<dbReference type="Pfam" id="PF03439">
    <property type="entry name" value="Spt5-NGN"/>
    <property type="match status" value="1"/>
</dbReference>
<feature type="region of interest" description="Disordered" evidence="6">
    <location>
        <begin position="541"/>
        <end position="565"/>
    </location>
</feature>
<dbReference type="SUPFAM" id="SSF50104">
    <property type="entry name" value="Translation proteins SH3-like domain"/>
    <property type="match status" value="1"/>
</dbReference>
<evidence type="ECO:0000256" key="5">
    <source>
        <dbReference type="ARBA" id="ARBA00031006"/>
    </source>
</evidence>
<gene>
    <name evidence="8" type="ORF">GALMADRAFT_148757</name>
</gene>
<dbReference type="GO" id="GO:0003729">
    <property type="term" value="F:mRNA binding"/>
    <property type="evidence" value="ECO:0007669"/>
    <property type="project" value="TreeGrafter"/>
</dbReference>
<feature type="domain" description="KOW" evidence="7">
    <location>
        <begin position="377"/>
        <end position="404"/>
    </location>
</feature>
<keyword evidence="9" id="KW-1185">Reference proteome</keyword>
<dbReference type="HOGENOM" id="CLU_387340_0_0_1"/>
<evidence type="ECO:0000313" key="9">
    <source>
        <dbReference type="Proteomes" id="UP000027222"/>
    </source>
</evidence>
<keyword evidence="2" id="KW-0804">Transcription</keyword>
<dbReference type="InterPro" id="IPR005100">
    <property type="entry name" value="NGN-domain"/>
</dbReference>
<dbReference type="OrthoDB" id="3066781at2759"/>
<dbReference type="InterPro" id="IPR014722">
    <property type="entry name" value="Rib_uL2_dom2"/>
</dbReference>
<dbReference type="InterPro" id="IPR036735">
    <property type="entry name" value="NGN_dom_sf"/>
</dbReference>
<dbReference type="GO" id="GO:0006357">
    <property type="term" value="P:regulation of transcription by RNA polymerase II"/>
    <property type="evidence" value="ECO:0007669"/>
    <property type="project" value="InterPro"/>
</dbReference>
<sequence>MSTPEYPRKKQRIETNPFVDIEAEVDTEEDDDDNDEVGSNLGGFIADEDESCSYSAFLPNAPISEHNPPNIPDWLDRLVAKQMAKEQRQREVREQDAELLPRADDRLWEVLCAHGWEEFAVYDLMIRAKDLYSCSSLSAFATIPGRIFVEAPTAADVLLLIKGVKNLKTRDLRLVPNDLMVEYLSWGRPAIEAQTWARIRKRSAFGIQHDGDLCLVTKLERAGSLEVRLVPRLICSTGPDKRLFLPALADKSLGRVSQSISDDGVRIWRWQSLEFGSDGFRIAKGISVHDLEGDATPTAKELDLFQKCSALLPATLTLAKHLVEIAVMVVGDRVRVIRGDELGQIGTLLSLGENEASLSVEGRTEPLETNTENIARHFKVGDQVDISIGEHRGKVGWVIAVSDGALDITIVPDITTSIPTSFVTFHRQQFRHAMKDATAISAEDREKYSYAPKDATASSPEDRKAMSSNEYAWLKGKTVQIVGAHEYKGVWGIVKDISLEGVAEIELSRIPITVTSVEKGHYMFLREAPLTSLGPLQHAAGVSPAARPSSTVVESTPLPSAEDLEGRTGHWDATLEPAVEDDVQDEVQKDMSWVNQSSKQLVVRVRGEASAREFLSSEGDKAFVRFGMLNAEVLLKDLSITPPTTVGEEVIVWRGPEYLGERFKVQNIDAANALCTLRPMALVGKKATRTQQLAFPSLPIENLATVFALKRRF</sequence>